<dbReference type="Gene3D" id="3.90.79.10">
    <property type="entry name" value="Nucleoside Triphosphate Pyrophosphohydrolase"/>
    <property type="match status" value="1"/>
</dbReference>
<sequence>MKGETGLEISDIVTELKPMIYTTEKTIADDTGREILVSKSFIQLNYVVSVLDSDTAVKLSAEEHSESTWATEGELDRLEITSAMRIVIQEAFEYAASQRLG</sequence>
<name>A0A9X0DP14_9HELO</name>
<evidence type="ECO:0000313" key="2">
    <source>
        <dbReference type="Proteomes" id="UP001152300"/>
    </source>
</evidence>
<evidence type="ECO:0000313" key="1">
    <source>
        <dbReference type="EMBL" id="KAJ8070696.1"/>
    </source>
</evidence>
<keyword evidence="2" id="KW-1185">Reference proteome</keyword>
<dbReference type="AlphaFoldDB" id="A0A9X0DP14"/>
<proteinExistence type="predicted"/>
<comment type="caution">
    <text evidence="1">The sequence shown here is derived from an EMBL/GenBank/DDBJ whole genome shotgun (WGS) entry which is preliminary data.</text>
</comment>
<dbReference type="Proteomes" id="UP001152300">
    <property type="component" value="Unassembled WGS sequence"/>
</dbReference>
<dbReference type="OrthoDB" id="5406241at2759"/>
<evidence type="ECO:0008006" key="3">
    <source>
        <dbReference type="Google" id="ProtNLM"/>
    </source>
</evidence>
<gene>
    <name evidence="1" type="ORF">OCU04_001067</name>
</gene>
<accession>A0A9X0DP14</accession>
<reference evidence="1" key="1">
    <citation type="submission" date="2022-11" db="EMBL/GenBank/DDBJ databases">
        <title>Genome Resource of Sclerotinia nivalis Strain SnTB1, a Plant Pathogen Isolated from American Ginseng.</title>
        <authorList>
            <person name="Fan S."/>
        </authorList>
    </citation>
    <scope>NUCLEOTIDE SEQUENCE</scope>
    <source>
        <strain evidence="1">SnTB1</strain>
    </source>
</reference>
<organism evidence="1 2">
    <name type="scientific">Sclerotinia nivalis</name>
    <dbReference type="NCBI Taxonomy" id="352851"/>
    <lineage>
        <taxon>Eukaryota</taxon>
        <taxon>Fungi</taxon>
        <taxon>Dikarya</taxon>
        <taxon>Ascomycota</taxon>
        <taxon>Pezizomycotina</taxon>
        <taxon>Leotiomycetes</taxon>
        <taxon>Helotiales</taxon>
        <taxon>Sclerotiniaceae</taxon>
        <taxon>Sclerotinia</taxon>
    </lineage>
</organism>
<protein>
    <recommendedName>
        <fullName evidence="3">Nudix hydrolase domain-containing protein</fullName>
    </recommendedName>
</protein>
<dbReference type="EMBL" id="JAPEIS010000001">
    <property type="protein sequence ID" value="KAJ8070696.1"/>
    <property type="molecule type" value="Genomic_DNA"/>
</dbReference>